<dbReference type="EMBL" id="SEYY01010666">
    <property type="protein sequence ID" value="KAB7501432.1"/>
    <property type="molecule type" value="Genomic_DNA"/>
</dbReference>
<dbReference type="Proteomes" id="UP000326759">
    <property type="component" value="Unassembled WGS sequence"/>
</dbReference>
<reference evidence="1 2" key="1">
    <citation type="journal article" date="2019" name="PLoS Biol.">
        <title>Sex chromosomes control vertical transmission of feminizing Wolbachia symbionts in an isopod.</title>
        <authorList>
            <person name="Becking T."/>
            <person name="Chebbi M.A."/>
            <person name="Giraud I."/>
            <person name="Moumen B."/>
            <person name="Laverre T."/>
            <person name="Caubet Y."/>
            <person name="Peccoud J."/>
            <person name="Gilbert C."/>
            <person name="Cordaux R."/>
        </authorList>
    </citation>
    <scope>NUCLEOTIDE SEQUENCE [LARGE SCALE GENOMIC DNA]</scope>
    <source>
        <strain evidence="1">ANa2</strain>
        <tissue evidence="1">Whole body excluding digestive tract and cuticle</tissue>
    </source>
</reference>
<keyword evidence="2" id="KW-1185">Reference proteome</keyword>
<accession>A0A5N5T4W9</accession>
<evidence type="ECO:0000313" key="2">
    <source>
        <dbReference type="Proteomes" id="UP000326759"/>
    </source>
</evidence>
<proteinExistence type="predicted"/>
<gene>
    <name evidence="1" type="ORF">Anas_08037</name>
</gene>
<organism evidence="1 2">
    <name type="scientific">Armadillidium nasatum</name>
    <dbReference type="NCBI Taxonomy" id="96803"/>
    <lineage>
        <taxon>Eukaryota</taxon>
        <taxon>Metazoa</taxon>
        <taxon>Ecdysozoa</taxon>
        <taxon>Arthropoda</taxon>
        <taxon>Crustacea</taxon>
        <taxon>Multicrustacea</taxon>
        <taxon>Malacostraca</taxon>
        <taxon>Eumalacostraca</taxon>
        <taxon>Peracarida</taxon>
        <taxon>Isopoda</taxon>
        <taxon>Oniscidea</taxon>
        <taxon>Crinocheta</taxon>
        <taxon>Armadillidiidae</taxon>
        <taxon>Armadillidium</taxon>
    </lineage>
</organism>
<dbReference type="AlphaFoldDB" id="A0A5N5T4W9"/>
<sequence>VYGAIYCITVINLLFLKTNHIYLPIVKIIEGKNTNELKVVFKAELSECKFFTESDLTFFRLNKRALEVIGQNKHLSFGSSAYVLLPWNQIKVILILLVWEQSPVLPQKKLHHQHTVNLHHMTAYQRVLHFDQ</sequence>
<protein>
    <submittedName>
        <fullName evidence="1">Uncharacterized protein</fullName>
    </submittedName>
</protein>
<comment type="caution">
    <text evidence="1">The sequence shown here is derived from an EMBL/GenBank/DDBJ whole genome shotgun (WGS) entry which is preliminary data.</text>
</comment>
<name>A0A5N5T4W9_9CRUS</name>
<feature type="non-terminal residue" evidence="1">
    <location>
        <position position="1"/>
    </location>
</feature>
<evidence type="ECO:0000313" key="1">
    <source>
        <dbReference type="EMBL" id="KAB7501432.1"/>
    </source>
</evidence>